<dbReference type="RefSeq" id="WP_194453471.1">
    <property type="nucleotide sequence ID" value="NZ_CP063849.1"/>
</dbReference>
<feature type="repeat" description="TPR" evidence="3">
    <location>
        <begin position="252"/>
        <end position="285"/>
    </location>
</feature>
<dbReference type="InterPro" id="IPR011990">
    <property type="entry name" value="TPR-like_helical_dom_sf"/>
</dbReference>
<dbReference type="Gene3D" id="1.10.1660.10">
    <property type="match status" value="1"/>
</dbReference>
<dbReference type="GO" id="GO:0006355">
    <property type="term" value="P:regulation of DNA-templated transcription"/>
    <property type="evidence" value="ECO:0007669"/>
    <property type="project" value="InterPro"/>
</dbReference>
<evidence type="ECO:0000256" key="1">
    <source>
        <dbReference type="ARBA" id="ARBA00022737"/>
    </source>
</evidence>
<feature type="repeat" description="TPR" evidence="3">
    <location>
        <begin position="218"/>
        <end position="251"/>
    </location>
</feature>
<evidence type="ECO:0000256" key="3">
    <source>
        <dbReference type="PROSITE-ProRule" id="PRU00339"/>
    </source>
</evidence>
<organism evidence="5 6">
    <name type="scientific">Paludibaculum fermentans</name>
    <dbReference type="NCBI Taxonomy" id="1473598"/>
    <lineage>
        <taxon>Bacteria</taxon>
        <taxon>Pseudomonadati</taxon>
        <taxon>Acidobacteriota</taxon>
        <taxon>Terriglobia</taxon>
        <taxon>Bryobacterales</taxon>
        <taxon>Bryobacteraceae</taxon>
        <taxon>Paludibaculum</taxon>
    </lineage>
</organism>
<keyword evidence="6" id="KW-1185">Reference proteome</keyword>
<proteinExistence type="predicted"/>
<evidence type="ECO:0000259" key="4">
    <source>
        <dbReference type="Pfam" id="PF13411"/>
    </source>
</evidence>
<gene>
    <name evidence="5" type="ORF">IRI77_18310</name>
</gene>
<dbReference type="Pfam" id="PF13414">
    <property type="entry name" value="TPR_11"/>
    <property type="match status" value="2"/>
</dbReference>
<dbReference type="KEGG" id="pfer:IRI77_18310"/>
<evidence type="ECO:0000313" key="5">
    <source>
        <dbReference type="EMBL" id="QOY91817.1"/>
    </source>
</evidence>
<dbReference type="EMBL" id="CP063849">
    <property type="protein sequence ID" value="QOY91817.1"/>
    <property type="molecule type" value="Genomic_DNA"/>
</dbReference>
<keyword evidence="1" id="KW-0677">Repeat</keyword>
<sequence length="309" mass="35658">MAHVSDPAPKRTYSRDEVCRLLGVQERVLADWESHGFVQPLDPYQFQDLVALKTLRQLRSKRLRPERIRLILDSLREKLAHVRDPLSELKIFTDGKRLSVQVDGRRMEPLTGQLLLDFDQAEIRRLLQFPGNRAEQTLADNLASKQREAEKWFEKAIELEQTGGPPEHIVAAYLKAIEYNPEAPGPHANLGTVYFHLKKWQDAEREYRAAIELQPQYALAHFNLGNLHDELNQWPAALECYKKALEIQPDYADAHYNIALLYQGRGELLQAVRHWRTYLKIDPAGYWAGIARRELTRLRQEAVVGGVQA</sequence>
<accession>A0A7S7NXY1</accession>
<dbReference type="AlphaFoldDB" id="A0A7S7NXY1"/>
<feature type="repeat" description="TPR" evidence="3">
    <location>
        <begin position="184"/>
        <end position="217"/>
    </location>
</feature>
<evidence type="ECO:0000256" key="2">
    <source>
        <dbReference type="ARBA" id="ARBA00022803"/>
    </source>
</evidence>
<dbReference type="SMART" id="SM00028">
    <property type="entry name" value="TPR"/>
    <property type="match status" value="3"/>
</dbReference>
<dbReference type="PANTHER" id="PTHR44943:SF8">
    <property type="entry name" value="TPR REPEAT-CONTAINING PROTEIN MJ0263"/>
    <property type="match status" value="1"/>
</dbReference>
<dbReference type="SUPFAM" id="SSF46955">
    <property type="entry name" value="Putative DNA-binding domain"/>
    <property type="match status" value="1"/>
</dbReference>
<dbReference type="Gene3D" id="1.25.40.10">
    <property type="entry name" value="Tetratricopeptide repeat domain"/>
    <property type="match status" value="2"/>
</dbReference>
<dbReference type="GO" id="GO:0003677">
    <property type="term" value="F:DNA binding"/>
    <property type="evidence" value="ECO:0007669"/>
    <property type="project" value="InterPro"/>
</dbReference>
<protein>
    <submittedName>
        <fullName evidence="5">Tetratricopeptide repeat protein</fullName>
    </submittedName>
</protein>
<keyword evidence="2 3" id="KW-0802">TPR repeat</keyword>
<dbReference type="Pfam" id="PF13411">
    <property type="entry name" value="MerR_1"/>
    <property type="match status" value="1"/>
</dbReference>
<dbReference type="InterPro" id="IPR000551">
    <property type="entry name" value="MerR-type_HTH_dom"/>
</dbReference>
<dbReference type="Proteomes" id="UP000593892">
    <property type="component" value="Chromosome"/>
</dbReference>
<name>A0A7S7NXY1_PALFE</name>
<dbReference type="InterPro" id="IPR019734">
    <property type="entry name" value="TPR_rpt"/>
</dbReference>
<feature type="domain" description="HTH merR-type" evidence="4">
    <location>
        <begin position="13"/>
        <end position="74"/>
    </location>
</feature>
<dbReference type="InterPro" id="IPR009061">
    <property type="entry name" value="DNA-bd_dom_put_sf"/>
</dbReference>
<dbReference type="PROSITE" id="PS50005">
    <property type="entry name" value="TPR"/>
    <property type="match status" value="3"/>
</dbReference>
<dbReference type="InterPro" id="IPR051685">
    <property type="entry name" value="Ycf3/AcsC/BcsC/TPR_MFPF"/>
</dbReference>
<dbReference type="PROSITE" id="PS50293">
    <property type="entry name" value="TPR_REGION"/>
    <property type="match status" value="1"/>
</dbReference>
<evidence type="ECO:0000313" key="6">
    <source>
        <dbReference type="Proteomes" id="UP000593892"/>
    </source>
</evidence>
<dbReference type="SUPFAM" id="SSF48452">
    <property type="entry name" value="TPR-like"/>
    <property type="match status" value="1"/>
</dbReference>
<dbReference type="PANTHER" id="PTHR44943">
    <property type="entry name" value="CELLULOSE SYNTHASE OPERON PROTEIN C"/>
    <property type="match status" value="1"/>
</dbReference>
<reference evidence="5 6" key="1">
    <citation type="submission" date="2020-10" db="EMBL/GenBank/DDBJ databases">
        <title>Complete genome sequence of Paludibaculum fermentans P105T, a facultatively anaerobic acidobacterium capable of dissimilatory Fe(III) reduction.</title>
        <authorList>
            <person name="Dedysh S.N."/>
            <person name="Beletsky A.V."/>
            <person name="Kulichevskaya I.S."/>
            <person name="Mardanov A.V."/>
            <person name="Ravin N.V."/>
        </authorList>
    </citation>
    <scope>NUCLEOTIDE SEQUENCE [LARGE SCALE GENOMIC DNA]</scope>
    <source>
        <strain evidence="5 6">P105</strain>
    </source>
</reference>